<dbReference type="EMBL" id="MU069496">
    <property type="protein sequence ID" value="KAF5841058.1"/>
    <property type="molecule type" value="Genomic_DNA"/>
</dbReference>
<name>A0ABQ7H2H4_DUNSA</name>
<sequence>MASTSRASRLQNTFQEEGRKGSIIAGQYARGERVVKEEVGTVDVYPANEEIAKAVQQKVAAAVEMARKYRHVGWYASFVAAYIIILYFQASAYKSGDVVQTLKKAFLPEDGSTSMTFRSGDELLDYLGTKVLLPIWQDPVCGDGTCQQPYNLCLKDEARRNRGEADLCWFAEDMTFDDTQPQNLHRAEVVNGVCVCVCKGDFTGRVEGKVHDISAAERSSNPSLSTNSVDTFTTMDLGEGPITSSEVKKRKAMESGLQFETFNENNATNKPVELKLEPEFKACKTEAETRGSSISTSSSPAIRRLLDINKKAREIGGTKGLKMMEVAIKDAKKLLQRQKKELEEQSSKLSGGRKSSKKST</sequence>
<proteinExistence type="predicted"/>
<feature type="transmembrane region" description="Helical" evidence="2">
    <location>
        <begin position="72"/>
        <end position="90"/>
    </location>
</feature>
<protein>
    <submittedName>
        <fullName evidence="3">Uncharacterized protein</fullName>
    </submittedName>
</protein>
<feature type="region of interest" description="Disordered" evidence="1">
    <location>
        <begin position="215"/>
        <end position="241"/>
    </location>
</feature>
<dbReference type="Proteomes" id="UP000815325">
    <property type="component" value="Unassembled WGS sequence"/>
</dbReference>
<feature type="region of interest" description="Disordered" evidence="1">
    <location>
        <begin position="336"/>
        <end position="360"/>
    </location>
</feature>
<feature type="compositionally biased region" description="Polar residues" evidence="1">
    <location>
        <begin position="217"/>
        <end position="234"/>
    </location>
</feature>
<gene>
    <name evidence="3" type="ORF">DUNSADRAFT_14616</name>
</gene>
<evidence type="ECO:0000313" key="3">
    <source>
        <dbReference type="EMBL" id="KAF5841058.1"/>
    </source>
</evidence>
<reference evidence="3" key="1">
    <citation type="submission" date="2017-08" db="EMBL/GenBank/DDBJ databases">
        <authorList>
            <person name="Polle J.E."/>
            <person name="Barry K."/>
            <person name="Cushman J."/>
            <person name="Schmutz J."/>
            <person name="Tran D."/>
            <person name="Hathwaick L.T."/>
            <person name="Yim W.C."/>
            <person name="Jenkins J."/>
            <person name="Mckie-Krisberg Z.M."/>
            <person name="Prochnik S."/>
            <person name="Lindquist E."/>
            <person name="Dockter R.B."/>
            <person name="Adam C."/>
            <person name="Molina H."/>
            <person name="Bunkerborg J."/>
            <person name="Jin E."/>
            <person name="Buchheim M."/>
            <person name="Magnuson J."/>
        </authorList>
    </citation>
    <scope>NUCLEOTIDE SEQUENCE</scope>
    <source>
        <strain evidence="3">CCAP 19/18</strain>
    </source>
</reference>
<keyword evidence="2" id="KW-0812">Transmembrane</keyword>
<evidence type="ECO:0000313" key="4">
    <source>
        <dbReference type="Proteomes" id="UP000815325"/>
    </source>
</evidence>
<feature type="compositionally biased region" description="Basic and acidic residues" evidence="1">
    <location>
        <begin position="336"/>
        <end position="346"/>
    </location>
</feature>
<keyword evidence="4" id="KW-1185">Reference proteome</keyword>
<comment type="caution">
    <text evidence="3">The sequence shown here is derived from an EMBL/GenBank/DDBJ whole genome shotgun (WGS) entry which is preliminary data.</text>
</comment>
<evidence type="ECO:0000256" key="1">
    <source>
        <dbReference type="SAM" id="MobiDB-lite"/>
    </source>
</evidence>
<evidence type="ECO:0000256" key="2">
    <source>
        <dbReference type="SAM" id="Phobius"/>
    </source>
</evidence>
<keyword evidence="2" id="KW-1133">Transmembrane helix</keyword>
<accession>A0ABQ7H2H4</accession>
<keyword evidence="2" id="KW-0472">Membrane</keyword>
<organism evidence="3 4">
    <name type="scientific">Dunaliella salina</name>
    <name type="common">Green alga</name>
    <name type="synonym">Protococcus salinus</name>
    <dbReference type="NCBI Taxonomy" id="3046"/>
    <lineage>
        <taxon>Eukaryota</taxon>
        <taxon>Viridiplantae</taxon>
        <taxon>Chlorophyta</taxon>
        <taxon>core chlorophytes</taxon>
        <taxon>Chlorophyceae</taxon>
        <taxon>CS clade</taxon>
        <taxon>Chlamydomonadales</taxon>
        <taxon>Dunaliellaceae</taxon>
        <taxon>Dunaliella</taxon>
    </lineage>
</organism>